<organism evidence="8 9">
    <name type="scientific">Branchiostoma lanceolatum</name>
    <name type="common">Common lancelet</name>
    <name type="synonym">Amphioxus lanceolatum</name>
    <dbReference type="NCBI Taxonomy" id="7740"/>
    <lineage>
        <taxon>Eukaryota</taxon>
        <taxon>Metazoa</taxon>
        <taxon>Chordata</taxon>
        <taxon>Cephalochordata</taxon>
        <taxon>Leptocardii</taxon>
        <taxon>Amphioxiformes</taxon>
        <taxon>Branchiostomatidae</taxon>
        <taxon>Branchiostoma</taxon>
    </lineage>
</organism>
<feature type="region of interest" description="Disordered" evidence="5">
    <location>
        <begin position="38"/>
        <end position="64"/>
    </location>
</feature>
<dbReference type="Proteomes" id="UP000838412">
    <property type="component" value="Chromosome 9"/>
</dbReference>
<dbReference type="PANTHER" id="PTHR12429">
    <property type="entry name" value="NEURALIZED"/>
    <property type="match status" value="1"/>
</dbReference>
<dbReference type="OrthoDB" id="10038213at2759"/>
<dbReference type="Gene3D" id="2.60.120.920">
    <property type="match status" value="1"/>
</dbReference>
<dbReference type="InterPro" id="IPR001841">
    <property type="entry name" value="Znf_RING"/>
</dbReference>
<reference evidence="8" key="1">
    <citation type="submission" date="2022-01" db="EMBL/GenBank/DDBJ databases">
        <authorList>
            <person name="Braso-Vives M."/>
        </authorList>
    </citation>
    <scope>NUCLEOTIDE SEQUENCE</scope>
</reference>
<evidence type="ECO:0000256" key="2">
    <source>
        <dbReference type="ARBA" id="ARBA00022771"/>
    </source>
</evidence>
<dbReference type="PANTHER" id="PTHR12429:SF8">
    <property type="entry name" value="NEURALIZED-LIKE PROTEIN 2"/>
    <property type="match status" value="1"/>
</dbReference>
<dbReference type="PROSITE" id="PS50089">
    <property type="entry name" value="ZF_RING_2"/>
    <property type="match status" value="1"/>
</dbReference>
<dbReference type="GO" id="GO:0008270">
    <property type="term" value="F:zinc ion binding"/>
    <property type="evidence" value="ECO:0007669"/>
    <property type="project" value="UniProtKB-KW"/>
</dbReference>
<dbReference type="AlphaFoldDB" id="A0A8K0AJG1"/>
<evidence type="ECO:0000259" key="7">
    <source>
        <dbReference type="PROSITE" id="PS51065"/>
    </source>
</evidence>
<evidence type="ECO:0000256" key="1">
    <source>
        <dbReference type="ARBA" id="ARBA00022723"/>
    </source>
</evidence>
<feature type="domain" description="RING-type" evidence="6">
    <location>
        <begin position="389"/>
        <end position="435"/>
    </location>
</feature>
<dbReference type="InterPro" id="IPR037962">
    <property type="entry name" value="Neuralized"/>
</dbReference>
<feature type="domain" description="NHR" evidence="7">
    <location>
        <begin position="201"/>
        <end position="361"/>
    </location>
</feature>
<dbReference type="SMART" id="SM00588">
    <property type="entry name" value="NEUZ"/>
    <property type="match status" value="1"/>
</dbReference>
<feature type="compositionally biased region" description="Polar residues" evidence="5">
    <location>
        <begin position="38"/>
        <end position="54"/>
    </location>
</feature>
<sequence>MTEKFWFERSPRRGRTQYRARSATDRAHEAYCLRSRVSTSSMPNYPDNTGSKPNSLYPPATEHSDTWNQHLSKLTTNMQQLILLDRKHGVPSLSCASRPVSSDIWATMSTGGSSNNEQLWKKDTHNGVEGNKGYDNRAAHAMSWLAARRRTLEMARIKNLSNPEWVLPNRRIKHVDFVDPSGSFLHIHSKFNRLGINLLCPCGFHDVSGKRINLETSDTGHKTTALYMDSSYSLQDGLVFLSHPLRTDDTIVLRIKRVDRRMSILYMCLTSTDPAMLSPVSLPAGRQSPNFKSPVWCQSDVLHGLKSGDHLFIRLTDEGNLYCQRNDEEERFILHVFDLSQHLWLGLCLSIGIRKVQLVGLIPREAPVPRNTPEDVHVDLGRKAVSCLCHVCNKNVGEKVVFTCGHVRLCPSCEARLWCRMCGRPMCRSSCPICTPLPETTPSPQVDM</sequence>
<accession>A0A8K0AJG1</accession>
<keyword evidence="2 4" id="KW-0863">Zinc-finger</keyword>
<dbReference type="Pfam" id="PF07177">
    <property type="entry name" value="Neuralized"/>
    <property type="match status" value="1"/>
</dbReference>
<keyword evidence="9" id="KW-1185">Reference proteome</keyword>
<keyword evidence="3" id="KW-0862">Zinc</keyword>
<evidence type="ECO:0000313" key="8">
    <source>
        <dbReference type="EMBL" id="CAH1274628.1"/>
    </source>
</evidence>
<evidence type="ECO:0000256" key="5">
    <source>
        <dbReference type="SAM" id="MobiDB-lite"/>
    </source>
</evidence>
<dbReference type="InterPro" id="IPR006573">
    <property type="entry name" value="NHR_dom"/>
</dbReference>
<gene>
    <name evidence="8" type="primary">NEURL1</name>
    <name evidence="8" type="ORF">BLAG_LOCUS25581</name>
</gene>
<evidence type="ECO:0000313" key="9">
    <source>
        <dbReference type="Proteomes" id="UP000838412"/>
    </source>
</evidence>
<dbReference type="PROSITE" id="PS51065">
    <property type="entry name" value="NHR"/>
    <property type="match status" value="1"/>
</dbReference>
<dbReference type="EMBL" id="OV696694">
    <property type="protein sequence ID" value="CAH1274628.1"/>
    <property type="molecule type" value="Genomic_DNA"/>
</dbReference>
<keyword evidence="1" id="KW-0479">Metal-binding</keyword>
<evidence type="ECO:0000256" key="3">
    <source>
        <dbReference type="ARBA" id="ARBA00022833"/>
    </source>
</evidence>
<protein>
    <submittedName>
        <fullName evidence="8">NEURL1 protein</fullName>
    </submittedName>
</protein>
<evidence type="ECO:0000259" key="6">
    <source>
        <dbReference type="PROSITE" id="PS50089"/>
    </source>
</evidence>
<name>A0A8K0AJG1_BRALA</name>
<dbReference type="InterPro" id="IPR043136">
    <property type="entry name" value="B30.2/SPRY_sf"/>
</dbReference>
<evidence type="ECO:0000256" key="4">
    <source>
        <dbReference type="PROSITE-ProRule" id="PRU00175"/>
    </source>
</evidence>
<proteinExistence type="predicted"/>